<dbReference type="InterPro" id="IPR036322">
    <property type="entry name" value="WD40_repeat_dom_sf"/>
</dbReference>
<dbReference type="InterPro" id="IPR051075">
    <property type="entry name" value="SCF_subunit_WD-repeat"/>
</dbReference>
<dbReference type="InterPro" id="IPR015943">
    <property type="entry name" value="WD40/YVTN_repeat-like_dom_sf"/>
</dbReference>
<evidence type="ECO:0000313" key="1">
    <source>
        <dbReference type="EnsemblMetazoa" id="RPRC013882-PA"/>
    </source>
</evidence>
<dbReference type="GeneID" id="141457236"/>
<dbReference type="Gene3D" id="2.130.10.10">
    <property type="entry name" value="YVTN repeat-like/Quinoprotein amine dehydrogenase"/>
    <property type="match status" value="2"/>
</dbReference>
<dbReference type="Pfam" id="PF00400">
    <property type="entry name" value="WD40"/>
    <property type="match status" value="4"/>
</dbReference>
<name>T1IC62_RHOPR</name>
<dbReference type="PROSITE" id="PS50082">
    <property type="entry name" value="WD_REPEATS_2"/>
    <property type="match status" value="1"/>
</dbReference>
<dbReference type="Proteomes" id="UP000015103">
    <property type="component" value="Unassembled WGS sequence"/>
</dbReference>
<dbReference type="AlphaFoldDB" id="T1IC62"/>
<keyword evidence="2" id="KW-1185">Reference proteome</keyword>
<reference evidence="1" key="1">
    <citation type="submission" date="2015-05" db="UniProtKB">
        <authorList>
            <consortium name="EnsemblMetazoa"/>
        </authorList>
    </citation>
    <scope>IDENTIFICATION</scope>
</reference>
<dbReference type="STRING" id="13249.T1IC62"/>
<dbReference type="PANTHER" id="PTHR19872:SF7">
    <property type="entry name" value="F-BOX AND WD REPEAT DOMAIN CONTAINING PROTEIN 10B-RELATED"/>
    <property type="match status" value="1"/>
</dbReference>
<organism evidence="1 2">
    <name type="scientific">Rhodnius prolixus</name>
    <name type="common">Triatomid bug</name>
    <dbReference type="NCBI Taxonomy" id="13249"/>
    <lineage>
        <taxon>Eukaryota</taxon>
        <taxon>Metazoa</taxon>
        <taxon>Ecdysozoa</taxon>
        <taxon>Arthropoda</taxon>
        <taxon>Hexapoda</taxon>
        <taxon>Insecta</taxon>
        <taxon>Pterygota</taxon>
        <taxon>Neoptera</taxon>
        <taxon>Paraneoptera</taxon>
        <taxon>Hemiptera</taxon>
        <taxon>Heteroptera</taxon>
        <taxon>Panheteroptera</taxon>
        <taxon>Cimicomorpha</taxon>
        <taxon>Reduviidae</taxon>
        <taxon>Triatominae</taxon>
        <taxon>Rhodnius</taxon>
    </lineage>
</organism>
<dbReference type="PROSITE" id="PS00678">
    <property type="entry name" value="WD_REPEATS_1"/>
    <property type="match status" value="1"/>
</dbReference>
<dbReference type="PANTHER" id="PTHR19872">
    <property type="entry name" value="UBIQUITIN LIGASE SPECIFICITY FACTOR/HREP PROTEIN"/>
    <property type="match status" value="1"/>
</dbReference>
<dbReference type="InParanoid" id="T1IC62"/>
<dbReference type="InterPro" id="IPR019775">
    <property type="entry name" value="WD40_repeat_CS"/>
</dbReference>
<dbReference type="SMART" id="SM00320">
    <property type="entry name" value="WD40"/>
    <property type="match status" value="4"/>
</dbReference>
<dbReference type="SUPFAM" id="SSF50978">
    <property type="entry name" value="WD40 repeat-like"/>
    <property type="match status" value="1"/>
</dbReference>
<dbReference type="PROSITE" id="PS50294">
    <property type="entry name" value="WD_REPEATS_REGION"/>
    <property type="match status" value="1"/>
</dbReference>
<dbReference type="HOGENOM" id="CLU_359934_0_0_1"/>
<dbReference type="EMBL" id="ACPB03004430">
    <property type="status" value="NOT_ANNOTATED_CDS"/>
    <property type="molecule type" value="Genomic_DNA"/>
</dbReference>
<evidence type="ECO:0000313" key="2">
    <source>
        <dbReference type="Proteomes" id="UP000015103"/>
    </source>
</evidence>
<dbReference type="VEuPathDB" id="VectorBase:RPRC013882"/>
<sequence>MSKEKKKSVRSSKANSARAEEKLLVQEKYAELQAKLYHLQSWFIRISWRKKANFITKAIRSINDIAILRNIVEALSAVTKDVSYARGQTSKFSYDVTPIDDNRCLSEISVNENAEINWNWFKTLDNDRDKLKVILYLINVAGGTGMVNLAIQEAQTLIKIWDCILELHPRFVKKSKFKLKHTAKLAKLTTNEMIKNPNVLPIVDEYKTFLTLAKPKVVIKDQVKSFAYKRSAVASMAKTYLSPFDRALRTVRNKQNLWERELKKLIRMARTGGLSERASKTIFAYESHVDSLQTLPVWINRQIVNLLDNDSKENLKKVNIYWKYTIEEVQRENWVRSNLNEIIRKMETQLMNMKLPGKRFAAQIRKRIKRAKSAESLKKPKKPIRRSYSTDLAKLLRNKDDFKESIYKFVHKIPNTDIPFNGLYRDMIIPTIYMYDRAIDCNRKWIAATDNTFIVFYNIITGAKSPFLLSGHSLVVTCLSFFPKSLRVASGSLDTTVRTWDLWNGSVIEIFTGHTDVIISVSVNEDYLVSCARDSEIRVFKQLSGGVCTKLINDILWTPTMVVLSEDNVVYWATREGAIKVFSITDQNFNKSIDFAHRSDITHIAKFGPLIVTAGNDYYVRIWNRHFVYQKCITQIHHESSVNSVACAYLTLITACADGALRFWHIGTGILLRTIQVNFPEFPMISLKCQEHCNHIKIVCNNEHNIYVLEFRKKYQKRIKKGNLYQCIRLHPIDSRTKVTSKNKRLFKVNISKCTLPEFRNRTNYKNYIPSHSAKKKK</sequence>
<dbReference type="RefSeq" id="XP_073990022.1">
    <property type="nucleotide sequence ID" value="XM_074133921.1"/>
</dbReference>
<dbReference type="EnsemblMetazoa" id="RPRC013882-RA">
    <property type="protein sequence ID" value="RPRC013882-PA"/>
    <property type="gene ID" value="RPRC013882"/>
</dbReference>
<accession>T1IC62</accession>
<proteinExistence type="predicted"/>
<dbReference type="InterPro" id="IPR001680">
    <property type="entry name" value="WD40_rpt"/>
</dbReference>
<dbReference type="eggNOG" id="KOG0274">
    <property type="taxonomic scope" value="Eukaryota"/>
</dbReference>
<protein>
    <submittedName>
        <fullName evidence="1">WD_REPEATS_REGION domain-containing protein</fullName>
    </submittedName>
</protein>